<dbReference type="AlphaFoldDB" id="A0A0E9U4E5"/>
<sequence length="37" mass="4473">MKIFISLHIVKSVNTSMHFQRLHFALKIRTEHILNRI</sequence>
<accession>A0A0E9U4E5</accession>
<reference evidence="1" key="2">
    <citation type="journal article" date="2015" name="Fish Shellfish Immunol.">
        <title>Early steps in the European eel (Anguilla anguilla)-Vibrio vulnificus interaction in the gills: Role of the RtxA13 toxin.</title>
        <authorList>
            <person name="Callol A."/>
            <person name="Pajuelo D."/>
            <person name="Ebbesson L."/>
            <person name="Teles M."/>
            <person name="MacKenzie S."/>
            <person name="Amaro C."/>
        </authorList>
    </citation>
    <scope>NUCLEOTIDE SEQUENCE</scope>
</reference>
<evidence type="ECO:0000313" key="1">
    <source>
        <dbReference type="EMBL" id="JAH60701.1"/>
    </source>
</evidence>
<dbReference type="EMBL" id="GBXM01047876">
    <property type="protein sequence ID" value="JAH60701.1"/>
    <property type="molecule type" value="Transcribed_RNA"/>
</dbReference>
<protein>
    <submittedName>
        <fullName evidence="1">Uncharacterized protein</fullName>
    </submittedName>
</protein>
<proteinExistence type="predicted"/>
<name>A0A0E9U4E5_ANGAN</name>
<organism evidence="1">
    <name type="scientific">Anguilla anguilla</name>
    <name type="common">European freshwater eel</name>
    <name type="synonym">Muraena anguilla</name>
    <dbReference type="NCBI Taxonomy" id="7936"/>
    <lineage>
        <taxon>Eukaryota</taxon>
        <taxon>Metazoa</taxon>
        <taxon>Chordata</taxon>
        <taxon>Craniata</taxon>
        <taxon>Vertebrata</taxon>
        <taxon>Euteleostomi</taxon>
        <taxon>Actinopterygii</taxon>
        <taxon>Neopterygii</taxon>
        <taxon>Teleostei</taxon>
        <taxon>Anguilliformes</taxon>
        <taxon>Anguillidae</taxon>
        <taxon>Anguilla</taxon>
    </lineage>
</organism>
<reference evidence="1" key="1">
    <citation type="submission" date="2014-11" db="EMBL/GenBank/DDBJ databases">
        <authorList>
            <person name="Amaro Gonzalez C."/>
        </authorList>
    </citation>
    <scope>NUCLEOTIDE SEQUENCE</scope>
</reference>